<organism evidence="3 6">
    <name type="scientific">Klebsiella pneumoniae</name>
    <dbReference type="NCBI Taxonomy" id="573"/>
    <lineage>
        <taxon>Bacteria</taxon>
        <taxon>Pseudomonadati</taxon>
        <taxon>Pseudomonadota</taxon>
        <taxon>Gammaproteobacteria</taxon>
        <taxon>Enterobacterales</taxon>
        <taxon>Enterobacteriaceae</taxon>
        <taxon>Klebsiella/Raoultella group</taxon>
        <taxon>Klebsiella</taxon>
        <taxon>Klebsiella pneumoniae complex</taxon>
    </lineage>
</organism>
<protein>
    <submittedName>
        <fullName evidence="3">Uncharacterized protein</fullName>
    </submittedName>
</protein>
<dbReference type="Proteomes" id="UP000259975">
    <property type="component" value="Unassembled WGS sequence"/>
</dbReference>
<dbReference type="EMBL" id="UKGE01000027">
    <property type="protein sequence ID" value="SXN33754.1"/>
    <property type="molecule type" value="Genomic_DNA"/>
</dbReference>
<accession>A0A383NXP2</accession>
<keyword evidence="1" id="KW-0812">Transmembrane</keyword>
<reference evidence="7 8" key="2">
    <citation type="submission" date="2018-08" db="EMBL/GenBank/DDBJ databases">
        <authorList>
            <consortium name="Pathogen Informatics"/>
        </authorList>
    </citation>
    <scope>NUCLEOTIDE SEQUENCE [LARGE SCALE GENOMIC DNA]</scope>
    <source>
        <strain evidence="4 8">EuSCAPE_AT029</strain>
        <strain evidence="5 7">EuSCAPE_HU047</strain>
    </source>
</reference>
<gene>
    <name evidence="3" type="ORF">NCTC11679_06407</name>
    <name evidence="2" type="ORF">Q6294_26765</name>
    <name evidence="4" type="ORF">SAMEA3499901_04810</name>
    <name evidence="5" type="ORF">SAMEA3538828_04844</name>
</gene>
<dbReference type="Proteomes" id="UP000258253">
    <property type="component" value="Unassembled WGS sequence"/>
</dbReference>
<evidence type="ECO:0000313" key="2">
    <source>
        <dbReference type="EMBL" id="MDP0970621.1"/>
    </source>
</evidence>
<reference evidence="2" key="3">
    <citation type="submission" date="2023-07" db="EMBL/GenBank/DDBJ databases">
        <authorList>
            <person name="Peng Z."/>
        </authorList>
    </citation>
    <scope>NUCLEOTIDE SEQUENCE</scope>
    <source>
        <strain evidence="2">KP219</strain>
    </source>
</reference>
<dbReference type="AlphaFoldDB" id="A0A383NXP2"/>
<keyword evidence="1" id="KW-1133">Transmembrane helix</keyword>
<reference evidence="3 6" key="1">
    <citation type="submission" date="2018-06" db="EMBL/GenBank/DDBJ databases">
        <authorList>
            <consortium name="Pathogen Informatics"/>
            <person name="Doyle S."/>
        </authorList>
    </citation>
    <scope>NUCLEOTIDE SEQUENCE [LARGE SCALE GENOMIC DNA]</scope>
    <source>
        <strain evidence="3 6">NCTC11679</strain>
    </source>
</reference>
<dbReference type="EMBL" id="ULCI01000028">
    <property type="protein sequence ID" value="SYR47627.1"/>
    <property type="molecule type" value="Genomic_DNA"/>
</dbReference>
<dbReference type="EMBL" id="UGMG01000005">
    <property type="protein sequence ID" value="STX11944.1"/>
    <property type="molecule type" value="Genomic_DNA"/>
</dbReference>
<evidence type="ECO:0000313" key="4">
    <source>
        <dbReference type="EMBL" id="SXN33754.1"/>
    </source>
</evidence>
<evidence type="ECO:0000313" key="8">
    <source>
        <dbReference type="Proteomes" id="UP000259975"/>
    </source>
</evidence>
<evidence type="ECO:0000256" key="1">
    <source>
        <dbReference type="SAM" id="Phobius"/>
    </source>
</evidence>
<proteinExistence type="predicted"/>
<feature type="transmembrane region" description="Helical" evidence="1">
    <location>
        <begin position="12"/>
        <end position="36"/>
    </location>
</feature>
<evidence type="ECO:0000313" key="3">
    <source>
        <dbReference type="EMBL" id="STX11944.1"/>
    </source>
</evidence>
<dbReference type="Proteomes" id="UP000255239">
    <property type="component" value="Unassembled WGS sequence"/>
</dbReference>
<sequence length="44" mass="4960">MNAELFNYSLKTLQVLNVVADLVLSVALFGFGYGLLNLLEWWLA</sequence>
<evidence type="ECO:0000313" key="6">
    <source>
        <dbReference type="Proteomes" id="UP000255239"/>
    </source>
</evidence>
<dbReference type="RefSeq" id="WP_256713801.1">
    <property type="nucleotide sequence ID" value="NZ_BDLH01000004.1"/>
</dbReference>
<name>A0A383NXP2_KLEPN</name>
<dbReference type="Proteomes" id="UP001244490">
    <property type="component" value="Unassembled WGS sequence"/>
</dbReference>
<keyword evidence="1" id="KW-0472">Membrane</keyword>
<evidence type="ECO:0000313" key="7">
    <source>
        <dbReference type="Proteomes" id="UP000258253"/>
    </source>
</evidence>
<dbReference type="EMBL" id="JAUUIA010000036">
    <property type="protein sequence ID" value="MDP0970621.1"/>
    <property type="molecule type" value="Genomic_DNA"/>
</dbReference>
<evidence type="ECO:0000313" key="5">
    <source>
        <dbReference type="EMBL" id="SYR47627.1"/>
    </source>
</evidence>